<comment type="caution">
    <text evidence="2">The sequence shown here is derived from an EMBL/GenBank/DDBJ whole genome shotgun (WGS) entry which is preliminary data.</text>
</comment>
<evidence type="ECO:0000313" key="2">
    <source>
        <dbReference type="EMBL" id="OOH72970.1"/>
    </source>
</evidence>
<accession>A0A1V3SWD7</accession>
<name>A0A1V3SWD7_9BACT</name>
<evidence type="ECO:0000313" key="3">
    <source>
        <dbReference type="Proteomes" id="UP000188586"/>
    </source>
</evidence>
<dbReference type="EMBL" id="MPOJ01000010">
    <property type="protein sequence ID" value="OOH72970.1"/>
    <property type="molecule type" value="Genomic_DNA"/>
</dbReference>
<dbReference type="AlphaFoldDB" id="A0A1V3SWD7"/>
<evidence type="ECO:0000256" key="1">
    <source>
        <dbReference type="SAM" id="MobiDB-lite"/>
    </source>
</evidence>
<dbReference type="RefSeq" id="WP_014960370.1">
    <property type="nucleotide sequence ID" value="NZ_MPOJ01000010.1"/>
</dbReference>
<feature type="region of interest" description="Disordered" evidence="1">
    <location>
        <begin position="70"/>
        <end position="100"/>
    </location>
</feature>
<sequence length="137" mass="15423">MKSDEVRTGLISLINKKKSSFQSGISEIVRREFDLVFQARESGASWMEIVDTLGFSGKESAMALAYWRERRRRQKKGEGSSPATVESRKSPVLPVETQKKENREAVFSAVPTREAGITTPLGRGKFQINRETSEDKL</sequence>
<dbReference type="Proteomes" id="UP000188586">
    <property type="component" value="Unassembled WGS sequence"/>
</dbReference>
<feature type="region of interest" description="Disordered" evidence="1">
    <location>
        <begin position="116"/>
        <end position="137"/>
    </location>
</feature>
<organism evidence="2 3">
    <name type="scientific">Leptospirillum ferriphilum</name>
    <dbReference type="NCBI Taxonomy" id="178606"/>
    <lineage>
        <taxon>Bacteria</taxon>
        <taxon>Pseudomonadati</taxon>
        <taxon>Nitrospirota</taxon>
        <taxon>Nitrospiria</taxon>
        <taxon>Nitrospirales</taxon>
        <taxon>Nitrospiraceae</taxon>
        <taxon>Leptospirillum</taxon>
    </lineage>
</organism>
<proteinExistence type="predicted"/>
<reference evidence="2 3" key="1">
    <citation type="submission" date="2016-11" db="EMBL/GenBank/DDBJ databases">
        <title>Comparative genomics of co-occurring bacteria in distinct bioleaching systems unravels niche-specific adaptation.</title>
        <authorList>
            <person name="Zhang X."/>
            <person name="Liu X."/>
            <person name="Yin H."/>
        </authorList>
    </citation>
    <scope>NUCLEOTIDE SEQUENCE [LARGE SCALE GENOMIC DNA]</scope>
    <source>
        <strain evidence="2 3">DX</strain>
    </source>
</reference>
<protein>
    <submittedName>
        <fullName evidence="2">Uncharacterized protein</fullName>
    </submittedName>
</protein>
<gene>
    <name evidence="2" type="ORF">BOX24_06230</name>
</gene>